<keyword evidence="3" id="KW-1185">Reference proteome</keyword>
<dbReference type="PANTHER" id="PTHR47219:SF20">
    <property type="entry name" value="TBC1 DOMAIN FAMILY MEMBER 2B"/>
    <property type="match status" value="1"/>
</dbReference>
<dbReference type="InterPro" id="IPR000195">
    <property type="entry name" value="Rab-GAP-TBC_dom"/>
</dbReference>
<dbReference type="Gene3D" id="1.10.472.80">
    <property type="entry name" value="Ypt/Rab-GAP domain of gyp1p, domain 3"/>
    <property type="match status" value="1"/>
</dbReference>
<organism evidence="2 3">
    <name type="scientific">Achlya hypogyna</name>
    <name type="common">Oomycete</name>
    <name type="synonym">Protoachlya hypogyna</name>
    <dbReference type="NCBI Taxonomy" id="1202772"/>
    <lineage>
        <taxon>Eukaryota</taxon>
        <taxon>Sar</taxon>
        <taxon>Stramenopiles</taxon>
        <taxon>Oomycota</taxon>
        <taxon>Saprolegniomycetes</taxon>
        <taxon>Saprolegniales</taxon>
        <taxon>Achlyaceae</taxon>
        <taxon>Achlya</taxon>
    </lineage>
</organism>
<dbReference type="GO" id="GO:0031267">
    <property type="term" value="F:small GTPase binding"/>
    <property type="evidence" value="ECO:0007669"/>
    <property type="project" value="TreeGrafter"/>
</dbReference>
<accession>A0A1V9YPA9</accession>
<protein>
    <recommendedName>
        <fullName evidence="1">Rab-GAP TBC domain-containing protein</fullName>
    </recommendedName>
</protein>
<proteinExistence type="predicted"/>
<name>A0A1V9YPA9_ACHHY</name>
<dbReference type="Proteomes" id="UP000243579">
    <property type="component" value="Unassembled WGS sequence"/>
</dbReference>
<comment type="caution">
    <text evidence="2">The sequence shown here is derived from an EMBL/GenBank/DDBJ whole genome shotgun (WGS) entry which is preliminary data.</text>
</comment>
<feature type="domain" description="Rab-GAP TBC" evidence="1">
    <location>
        <begin position="199"/>
        <end position="413"/>
    </location>
</feature>
<dbReference type="OrthoDB" id="294251at2759"/>
<gene>
    <name evidence="2" type="ORF">ACHHYP_08558</name>
</gene>
<dbReference type="SMART" id="SM00164">
    <property type="entry name" value="TBC"/>
    <property type="match status" value="1"/>
</dbReference>
<dbReference type="Gene3D" id="1.10.8.270">
    <property type="entry name" value="putative rabgap domain of human tbc1 domain family member 14 like domains"/>
    <property type="match status" value="1"/>
</dbReference>
<evidence type="ECO:0000259" key="1">
    <source>
        <dbReference type="PROSITE" id="PS50086"/>
    </source>
</evidence>
<dbReference type="GO" id="GO:0005096">
    <property type="term" value="F:GTPase activator activity"/>
    <property type="evidence" value="ECO:0007669"/>
    <property type="project" value="TreeGrafter"/>
</dbReference>
<dbReference type="EMBL" id="JNBR01001435">
    <property type="protein sequence ID" value="OQR87529.1"/>
    <property type="molecule type" value="Genomic_DNA"/>
</dbReference>
<dbReference type="FunFam" id="1.10.8.270:FF:000026">
    <property type="entry name" value="TBC (Tre-2/Bub2/Cdc16) domain family"/>
    <property type="match status" value="1"/>
</dbReference>
<dbReference type="InterPro" id="IPR035969">
    <property type="entry name" value="Rab-GAP_TBC_sf"/>
</dbReference>
<dbReference type="PANTHER" id="PTHR47219">
    <property type="entry name" value="RAB GTPASE-ACTIVATING PROTEIN 1-LIKE"/>
    <property type="match status" value="1"/>
</dbReference>
<evidence type="ECO:0000313" key="3">
    <source>
        <dbReference type="Proteomes" id="UP000243579"/>
    </source>
</evidence>
<dbReference type="PROSITE" id="PS50086">
    <property type="entry name" value="TBC_RABGAP"/>
    <property type="match status" value="1"/>
</dbReference>
<dbReference type="SUPFAM" id="SSF50156">
    <property type="entry name" value="PDZ domain-like"/>
    <property type="match status" value="1"/>
</dbReference>
<reference evidence="2 3" key="1">
    <citation type="journal article" date="2014" name="Genome Biol. Evol.">
        <title>The secreted proteins of Achlya hypogyna and Thraustotheca clavata identify the ancestral oomycete secretome and reveal gene acquisitions by horizontal gene transfer.</title>
        <authorList>
            <person name="Misner I."/>
            <person name="Blouin N."/>
            <person name="Leonard G."/>
            <person name="Richards T.A."/>
            <person name="Lane C.E."/>
        </authorList>
    </citation>
    <scope>NUCLEOTIDE SEQUENCE [LARGE SCALE GENOMIC DNA]</scope>
    <source>
        <strain evidence="2 3">ATCC 48635</strain>
    </source>
</reference>
<dbReference type="Pfam" id="PF00566">
    <property type="entry name" value="RabGAP-TBC"/>
    <property type="match status" value="1"/>
</dbReference>
<dbReference type="InterPro" id="IPR050302">
    <property type="entry name" value="Rab_GAP_TBC_domain"/>
</dbReference>
<dbReference type="STRING" id="1202772.A0A1V9YPA9"/>
<evidence type="ECO:0000313" key="2">
    <source>
        <dbReference type="EMBL" id="OQR87529.1"/>
    </source>
</evidence>
<dbReference type="InterPro" id="IPR036034">
    <property type="entry name" value="PDZ_sf"/>
</dbReference>
<sequence>MAHVKRKQYDDDAVSVYDVEFADGPLGIQFETDFYGKHALVKGLVRGSQASRLLVTENRAIQTHAIQTGHILVAVNGADVIGEPFTSIMHVIKTSPHPRVLRFLDPTVLSLDRYHQDPAEQLVNRDEYGFAKEDEYIVQHRRHLRAQKLKPGRSRQDRQWLELIQSYGGLAGLETALHHGSPRDRACLRELLQPLVVGGIPSAYRPALWLLLTNVTAYKAAHPLDYYQGPRAWACTAYLLPGLVGSDHRNSVRACDRPEAQAAQTLDDIEKDVGRTYPEHAYFQGDRGKGELTNVLAAFAEHRPEIGYCQSMNFIVGILVLFLPEEDAFWLLAVLMDRVLPWENYSRSMVGAQVDQIVFKRLVQLQLPELSAALVRGGIDIELVSLQWFLCVFVCTLPLETALRVWDLLLLHGQEVLFATALGVLHFGQQGLLEASSHAELFQRVRDLGTDLHDADAFVEFVHAFVQNERKDSPLDQLVAKVTKLFEKPSPPMLPKLYTFEDIEQWRLEARPEVEAHEREMQRFRETCDN</sequence>
<dbReference type="AlphaFoldDB" id="A0A1V9YPA9"/>
<dbReference type="SUPFAM" id="SSF47923">
    <property type="entry name" value="Ypt/Rab-GAP domain of gyp1p"/>
    <property type="match status" value="2"/>
</dbReference>